<protein>
    <submittedName>
        <fullName evidence="2">Uncharacterized protein</fullName>
    </submittedName>
</protein>
<organism evidence="2 3">
    <name type="scientific">Vanrija albida</name>
    <dbReference type="NCBI Taxonomy" id="181172"/>
    <lineage>
        <taxon>Eukaryota</taxon>
        <taxon>Fungi</taxon>
        <taxon>Dikarya</taxon>
        <taxon>Basidiomycota</taxon>
        <taxon>Agaricomycotina</taxon>
        <taxon>Tremellomycetes</taxon>
        <taxon>Trichosporonales</taxon>
        <taxon>Trichosporonaceae</taxon>
        <taxon>Vanrija</taxon>
    </lineage>
</organism>
<evidence type="ECO:0000256" key="1">
    <source>
        <dbReference type="SAM" id="MobiDB-lite"/>
    </source>
</evidence>
<dbReference type="GeneID" id="95986691"/>
<accession>A0ABR3Q275</accession>
<dbReference type="EMBL" id="JBBXJM010000004">
    <property type="protein sequence ID" value="KAL1408834.1"/>
    <property type="molecule type" value="Genomic_DNA"/>
</dbReference>
<feature type="compositionally biased region" description="Acidic residues" evidence="1">
    <location>
        <begin position="137"/>
        <end position="162"/>
    </location>
</feature>
<feature type="region of interest" description="Disordered" evidence="1">
    <location>
        <begin position="128"/>
        <end position="162"/>
    </location>
</feature>
<gene>
    <name evidence="2" type="ORF">Q8F55_005648</name>
</gene>
<sequence>MPPRRTKPPHLDRATLLTRTERVLGPNLTPGWRAEVERELAVFEGCTVPPRWPAEGQLAAVARDPLHAALLYHRMMRRLGVQEVRPPSDDTLELYERAWALQYHRLLDAREVAREILRAEFRARGVVWREPTPPAEEREEEGLEGEELEEEKGDEEDDAGDF</sequence>
<name>A0ABR3Q275_9TREE</name>
<proteinExistence type="predicted"/>
<comment type="caution">
    <text evidence="2">The sequence shown here is derived from an EMBL/GenBank/DDBJ whole genome shotgun (WGS) entry which is preliminary data.</text>
</comment>
<evidence type="ECO:0000313" key="2">
    <source>
        <dbReference type="EMBL" id="KAL1408834.1"/>
    </source>
</evidence>
<dbReference type="Proteomes" id="UP001565368">
    <property type="component" value="Unassembled WGS sequence"/>
</dbReference>
<keyword evidence="3" id="KW-1185">Reference proteome</keyword>
<reference evidence="2 3" key="1">
    <citation type="submission" date="2023-08" db="EMBL/GenBank/DDBJ databases">
        <title>Annotated Genome Sequence of Vanrija albida AlHP1.</title>
        <authorList>
            <person name="Herzog R."/>
        </authorList>
    </citation>
    <scope>NUCLEOTIDE SEQUENCE [LARGE SCALE GENOMIC DNA]</scope>
    <source>
        <strain evidence="2 3">AlHP1</strain>
    </source>
</reference>
<evidence type="ECO:0000313" key="3">
    <source>
        <dbReference type="Proteomes" id="UP001565368"/>
    </source>
</evidence>
<dbReference type="RefSeq" id="XP_069208778.1">
    <property type="nucleotide sequence ID" value="XM_069354136.1"/>
</dbReference>